<sequence>MAVINEILAIEAFIRTKFPGSLTGKQTIPEKPVEDTFYIRFLGDDRETETRYHFRANREYQIVYVGEWPEDVIPKMDGLSDALYQTERISQGIRVESFSYSQPVESESGGYVSIGMLELVSREARTQTAYPLINHVGITQN</sequence>
<name>A0ABV1KYY2_9BACL</name>
<evidence type="ECO:0000313" key="2">
    <source>
        <dbReference type="Proteomes" id="UP001493487"/>
    </source>
</evidence>
<accession>A0ABV1KYY2</accession>
<evidence type="ECO:0008006" key="3">
    <source>
        <dbReference type="Google" id="ProtNLM"/>
    </source>
</evidence>
<evidence type="ECO:0000313" key="1">
    <source>
        <dbReference type="EMBL" id="MEQ4485263.1"/>
    </source>
</evidence>
<proteinExistence type="predicted"/>
<comment type="caution">
    <text evidence="1">The sequence shown here is derived from an EMBL/GenBank/DDBJ whole genome shotgun (WGS) entry which is preliminary data.</text>
</comment>
<keyword evidence="2" id="KW-1185">Reference proteome</keyword>
<dbReference type="Proteomes" id="UP001493487">
    <property type="component" value="Unassembled WGS sequence"/>
</dbReference>
<gene>
    <name evidence="1" type="ORF">QJS35_23010</name>
</gene>
<protein>
    <recommendedName>
        <fullName evidence="3">Prohead protease</fullName>
    </recommendedName>
</protein>
<reference evidence="1 2" key="1">
    <citation type="journal article" date="2023" name="Genome Announc.">
        <title>Pan-Genome Analyses of the Genus Cohnella and Proposal of the Novel Species Cohnella silvisoli sp. nov., Isolated from Forest Soil.</title>
        <authorList>
            <person name="Wang C."/>
            <person name="Mao L."/>
            <person name="Bao G."/>
            <person name="Zhu H."/>
        </authorList>
    </citation>
    <scope>NUCLEOTIDE SEQUENCE [LARGE SCALE GENOMIC DNA]</scope>
    <source>
        <strain evidence="1 2">NL03-T5-1</strain>
    </source>
</reference>
<organism evidence="1 2">
    <name type="scientific">Cohnella silvisoli</name>
    <dbReference type="NCBI Taxonomy" id="2873699"/>
    <lineage>
        <taxon>Bacteria</taxon>
        <taxon>Bacillati</taxon>
        <taxon>Bacillota</taxon>
        <taxon>Bacilli</taxon>
        <taxon>Bacillales</taxon>
        <taxon>Paenibacillaceae</taxon>
        <taxon>Cohnella</taxon>
    </lineage>
</organism>
<dbReference type="RefSeq" id="WP_232187306.1">
    <property type="nucleotide sequence ID" value="NZ_JAIOAP010000012.1"/>
</dbReference>
<dbReference type="EMBL" id="JASKHM010000014">
    <property type="protein sequence ID" value="MEQ4485263.1"/>
    <property type="molecule type" value="Genomic_DNA"/>
</dbReference>